<gene>
    <name evidence="2" type="ORF">ENT37_07155</name>
</gene>
<dbReference type="SUPFAM" id="SSF51735">
    <property type="entry name" value="NAD(P)-binding Rossmann-fold domains"/>
    <property type="match status" value="1"/>
</dbReference>
<dbReference type="InterPro" id="IPR001509">
    <property type="entry name" value="Epimerase_deHydtase"/>
</dbReference>
<organism evidence="2">
    <name type="scientific">Anaerolinea thermolimosa</name>
    <dbReference type="NCBI Taxonomy" id="229919"/>
    <lineage>
        <taxon>Bacteria</taxon>
        <taxon>Bacillati</taxon>
        <taxon>Chloroflexota</taxon>
        <taxon>Anaerolineae</taxon>
        <taxon>Anaerolineales</taxon>
        <taxon>Anaerolineaceae</taxon>
        <taxon>Anaerolinea</taxon>
    </lineage>
</organism>
<evidence type="ECO:0000259" key="1">
    <source>
        <dbReference type="Pfam" id="PF01370"/>
    </source>
</evidence>
<dbReference type="PANTHER" id="PTHR48079:SF6">
    <property type="entry name" value="NAD(P)-BINDING DOMAIN-CONTAINING PROTEIN-RELATED"/>
    <property type="match status" value="1"/>
</dbReference>
<dbReference type="InterPro" id="IPR051783">
    <property type="entry name" value="NAD(P)-dependent_oxidoreduct"/>
</dbReference>
<dbReference type="Pfam" id="PF01370">
    <property type="entry name" value="Epimerase"/>
    <property type="match status" value="1"/>
</dbReference>
<accession>A0A7C4PSF7</accession>
<dbReference type="InterPro" id="IPR036291">
    <property type="entry name" value="NAD(P)-bd_dom_sf"/>
</dbReference>
<dbReference type="EMBL" id="DSYK01000356">
    <property type="protein sequence ID" value="HGS21630.1"/>
    <property type="molecule type" value="Genomic_DNA"/>
</dbReference>
<proteinExistence type="predicted"/>
<feature type="domain" description="NAD-dependent epimerase/dehydratase" evidence="1">
    <location>
        <begin position="3"/>
        <end position="229"/>
    </location>
</feature>
<dbReference type="AlphaFoldDB" id="A0A7C4PSF7"/>
<dbReference type="GO" id="GO:0005737">
    <property type="term" value="C:cytoplasm"/>
    <property type="evidence" value="ECO:0007669"/>
    <property type="project" value="TreeGrafter"/>
</dbReference>
<evidence type="ECO:0000313" key="2">
    <source>
        <dbReference type="EMBL" id="HGS21630.1"/>
    </source>
</evidence>
<dbReference type="GO" id="GO:0004029">
    <property type="term" value="F:aldehyde dehydrogenase (NAD+) activity"/>
    <property type="evidence" value="ECO:0007669"/>
    <property type="project" value="TreeGrafter"/>
</dbReference>
<comment type="caution">
    <text evidence="2">The sequence shown here is derived from an EMBL/GenBank/DDBJ whole genome shotgun (WGS) entry which is preliminary data.</text>
</comment>
<dbReference type="Gene3D" id="3.40.50.720">
    <property type="entry name" value="NAD(P)-binding Rossmann-like Domain"/>
    <property type="match status" value="1"/>
</dbReference>
<name>A0A7C4PSF7_9CHLR</name>
<reference evidence="2" key="1">
    <citation type="journal article" date="2020" name="mSystems">
        <title>Genome- and Community-Level Interaction Insights into Carbon Utilization and Element Cycling Functions of Hydrothermarchaeota in Hydrothermal Sediment.</title>
        <authorList>
            <person name="Zhou Z."/>
            <person name="Liu Y."/>
            <person name="Xu W."/>
            <person name="Pan J."/>
            <person name="Luo Z.H."/>
            <person name="Li M."/>
        </authorList>
    </citation>
    <scope>NUCLEOTIDE SEQUENCE [LARGE SCALE GENOMIC DNA]</scope>
    <source>
        <strain evidence="2">SpSt-573</strain>
    </source>
</reference>
<protein>
    <submittedName>
        <fullName evidence="2">NAD-dependent epimerase/dehydratase family protein</fullName>
    </submittedName>
</protein>
<sequence>MKVFVTGGTGFIGQPLTRMLLQRGWDVTVLVRKPESAEARAIQSLGAQLAHGDITDCESMREPMTGAHAVIHNAAWYEFGITRQAQNRMRTINVRGTENALGLALELGIPKIVYTSTILAFGPTGDTLADETFQRRSPPLSCYERTKTEAYELAVALQKRGAPIVIACPAGVIGPGDRSALGYLVRMYVRGFLPPVLWEQNGRRAHVYVEDAAEGILRCLEYGKAGETYILSNGVMRHRDMIRLWKQTPGGFKVTLFWMPYPIWRCSSTRLPKSSSDSSVCQWYFAVNLPSPPLRAGSFQPPKQNGNWGCTFAAWNRPGSIHWKESAHWPIRTR</sequence>
<dbReference type="PANTHER" id="PTHR48079">
    <property type="entry name" value="PROTEIN YEEZ"/>
    <property type="match status" value="1"/>
</dbReference>